<organism evidence="1 2">
    <name type="scientific">Suillus plorans</name>
    <dbReference type="NCBI Taxonomy" id="116603"/>
    <lineage>
        <taxon>Eukaryota</taxon>
        <taxon>Fungi</taxon>
        <taxon>Dikarya</taxon>
        <taxon>Basidiomycota</taxon>
        <taxon>Agaricomycotina</taxon>
        <taxon>Agaricomycetes</taxon>
        <taxon>Agaricomycetidae</taxon>
        <taxon>Boletales</taxon>
        <taxon>Suillineae</taxon>
        <taxon>Suillaceae</taxon>
        <taxon>Suillus</taxon>
    </lineage>
</organism>
<reference evidence="1" key="1">
    <citation type="journal article" date="2020" name="New Phytol.">
        <title>Comparative genomics reveals dynamic genome evolution in host specialist ectomycorrhizal fungi.</title>
        <authorList>
            <person name="Lofgren L.A."/>
            <person name="Nguyen N.H."/>
            <person name="Vilgalys R."/>
            <person name="Ruytinx J."/>
            <person name="Liao H.L."/>
            <person name="Branco S."/>
            <person name="Kuo A."/>
            <person name="LaButti K."/>
            <person name="Lipzen A."/>
            <person name="Andreopoulos W."/>
            <person name="Pangilinan J."/>
            <person name="Riley R."/>
            <person name="Hundley H."/>
            <person name="Na H."/>
            <person name="Barry K."/>
            <person name="Grigoriev I.V."/>
            <person name="Stajich J.E."/>
            <person name="Kennedy P.G."/>
        </authorList>
    </citation>
    <scope>NUCLEOTIDE SEQUENCE</scope>
    <source>
        <strain evidence="1">S12</strain>
    </source>
</reference>
<proteinExistence type="predicted"/>
<gene>
    <name evidence="1" type="ORF">HD556DRAFT_1305490</name>
</gene>
<dbReference type="RefSeq" id="XP_041163643.1">
    <property type="nucleotide sequence ID" value="XM_041299795.1"/>
</dbReference>
<evidence type="ECO:0000313" key="1">
    <source>
        <dbReference type="EMBL" id="KAG1799244.1"/>
    </source>
</evidence>
<protein>
    <submittedName>
        <fullName evidence="1">Uncharacterized protein</fullName>
    </submittedName>
</protein>
<keyword evidence="2" id="KW-1185">Reference proteome</keyword>
<dbReference type="PROSITE" id="PS51257">
    <property type="entry name" value="PROKAR_LIPOPROTEIN"/>
    <property type="match status" value="1"/>
</dbReference>
<comment type="caution">
    <text evidence="1">The sequence shown here is derived from an EMBL/GenBank/DDBJ whole genome shotgun (WGS) entry which is preliminary data.</text>
</comment>
<accession>A0A9P7DNJ2</accession>
<sequence>MHREIAQYKPSTSSSATVCQVTAACKDPKELETLELPFIPLPFVAKAMFSATLLVLTTLCACHPFELNLGDLQCMAPGASCLVILVTDIQVVTLNSHRHFKVKCLFLLEIRKTFL</sequence>
<dbReference type="Proteomes" id="UP000719766">
    <property type="component" value="Unassembled WGS sequence"/>
</dbReference>
<dbReference type="GeneID" id="64593559"/>
<dbReference type="EMBL" id="JABBWE010000011">
    <property type="protein sequence ID" value="KAG1799244.1"/>
    <property type="molecule type" value="Genomic_DNA"/>
</dbReference>
<name>A0A9P7DNJ2_9AGAM</name>
<dbReference type="AlphaFoldDB" id="A0A9P7DNJ2"/>
<evidence type="ECO:0000313" key="2">
    <source>
        <dbReference type="Proteomes" id="UP000719766"/>
    </source>
</evidence>